<dbReference type="AlphaFoldDB" id="A0A0H3HL87"/>
<dbReference type="Proteomes" id="UP000010087">
    <property type="component" value="Chromosome 1"/>
</dbReference>
<feature type="region of interest" description="Disordered" evidence="1">
    <location>
        <begin position="1"/>
        <end position="29"/>
    </location>
</feature>
<proteinExistence type="predicted"/>
<reference evidence="2 3" key="1">
    <citation type="journal article" date="2012" name="PLoS ONE">
        <title>Evolution of Burkholderia pseudomallei in recurrent melioidosis.</title>
        <authorList>
            <person name="Hayden H.S."/>
            <person name="Lim R."/>
            <person name="Brittnacher M.J."/>
            <person name="Sims E.H."/>
            <person name="Ramage E.R."/>
            <person name="Fong C."/>
            <person name="Wu Z."/>
            <person name="Crist E."/>
            <person name="Chang J."/>
            <person name="Zhou Y."/>
            <person name="Radey M."/>
            <person name="Rohmer L."/>
            <person name="Haugen E."/>
            <person name="Gillett W."/>
            <person name="Wuthiekanun V."/>
            <person name="Peacock S.J."/>
            <person name="Kaul R."/>
            <person name="Miller S.I."/>
            <person name="Manoil C."/>
            <person name="Jacobs M.A."/>
        </authorList>
    </citation>
    <scope>NUCLEOTIDE SEQUENCE [LARGE SCALE GENOMIC DNA]</scope>
    <source>
        <strain evidence="2 3">1026b</strain>
    </source>
</reference>
<dbReference type="PATRIC" id="fig|884204.3.peg.2761"/>
<name>A0A0H3HL87_BURP2</name>
<evidence type="ECO:0000313" key="2">
    <source>
        <dbReference type="EMBL" id="AFI67099.1"/>
    </source>
</evidence>
<dbReference type="KEGG" id="bpz:BP1026B_I2503"/>
<evidence type="ECO:0000313" key="3">
    <source>
        <dbReference type="Proteomes" id="UP000010087"/>
    </source>
</evidence>
<accession>A0A0H3HL87</accession>
<organism evidence="2 3">
    <name type="scientific">Burkholderia pseudomallei (strain 1026b)</name>
    <dbReference type="NCBI Taxonomy" id="884204"/>
    <lineage>
        <taxon>Bacteria</taxon>
        <taxon>Pseudomonadati</taxon>
        <taxon>Pseudomonadota</taxon>
        <taxon>Betaproteobacteria</taxon>
        <taxon>Burkholderiales</taxon>
        <taxon>Burkholderiaceae</taxon>
        <taxon>Burkholderia</taxon>
        <taxon>pseudomallei group</taxon>
    </lineage>
</organism>
<evidence type="ECO:0000256" key="1">
    <source>
        <dbReference type="SAM" id="MobiDB-lite"/>
    </source>
</evidence>
<protein>
    <submittedName>
        <fullName evidence="2">Uncharacterized protein</fullName>
    </submittedName>
</protein>
<dbReference type="EMBL" id="CP002833">
    <property type="protein sequence ID" value="AFI67099.1"/>
    <property type="molecule type" value="Genomic_DNA"/>
</dbReference>
<sequence length="91" mass="9927">MTASAAKPPRSPGSRRFAREAGSARPRDGTTLLHPVFQAQPCGRRTMEILPGRKRIGPATGGRRADQREVACAGWPLLRRNVELCRDPALP</sequence>
<gene>
    <name evidence="2" type="ordered locus">BP1026B_I2503</name>
</gene>